<name>A0A0E0JTF9_ORYPU</name>
<reference evidence="2" key="2">
    <citation type="submission" date="2018-05" db="EMBL/GenBank/DDBJ databases">
        <title>OpunRS2 (Oryza punctata Reference Sequence Version 2).</title>
        <authorList>
            <person name="Zhang J."/>
            <person name="Kudrna D."/>
            <person name="Lee S."/>
            <person name="Talag J."/>
            <person name="Welchert J."/>
            <person name="Wing R.A."/>
        </authorList>
    </citation>
    <scope>NUCLEOTIDE SEQUENCE [LARGE SCALE GENOMIC DNA]</scope>
</reference>
<dbReference type="InterPro" id="IPR005174">
    <property type="entry name" value="KIB1-4_b-propeller"/>
</dbReference>
<dbReference type="STRING" id="4537.A0A0E0JTF9"/>
<keyword evidence="3" id="KW-1185">Reference proteome</keyword>
<dbReference type="eggNOG" id="ENOG502R41W">
    <property type="taxonomic scope" value="Eukaryota"/>
</dbReference>
<dbReference type="Proteomes" id="UP000026962">
    <property type="component" value="Chromosome 1"/>
</dbReference>
<dbReference type="Gramene" id="OPUNC01G42400.1">
    <property type="protein sequence ID" value="OPUNC01G42400.1"/>
    <property type="gene ID" value="OPUNC01G42400"/>
</dbReference>
<dbReference type="HOGENOM" id="CLU_040241_2_0_1"/>
<dbReference type="PANTHER" id="PTHR33165:SF106">
    <property type="entry name" value="EXPRESSED PROTEIN"/>
    <property type="match status" value="1"/>
</dbReference>
<dbReference type="OMA" id="WRVKRNC"/>
<feature type="domain" description="KIB1-4 beta-propeller" evidence="1">
    <location>
        <begin position="119"/>
        <end position="392"/>
    </location>
</feature>
<reference evidence="2" key="1">
    <citation type="submission" date="2015-04" db="UniProtKB">
        <authorList>
            <consortium name="EnsemblPlants"/>
        </authorList>
    </citation>
    <scope>IDENTIFICATION</scope>
</reference>
<dbReference type="PANTHER" id="PTHR33165">
    <property type="entry name" value="F-BOX DOMAIN CONTAINING PROTEIN-LIKE-RELATED"/>
    <property type="match status" value="1"/>
</dbReference>
<dbReference type="EnsemblPlants" id="OPUNC01G42400.1">
    <property type="protein sequence ID" value="OPUNC01G42400.1"/>
    <property type="gene ID" value="OPUNC01G42400"/>
</dbReference>
<sequence length="536" mass="59532">MSRPMMRKCSKQPAPKLAVAPCAATAKRRRLAPPDGAAESPWASMNPDLLRLVAERALASDLIDYVRLRAVCAAWRSATACPRGRGITDRRFHPRRWMMFPEGHGLHPGHGKLRGFVRFFNLSTGAFARAKLPLFQDHMVLDSVDGLLLLQRDHDTAIRLLHPFTGDIADLPPLETLRPQMDNTTNSVLWNYNEEKHRLGFLRDVCASVSVNNAGSITVMLAFHLFNRVAFAASGDMQWTLSKCDFGRPCWRTLSYQGKLFMVKAKHDITGNSDILQIDPPNDQDAEGSLPEKELAPKLVATIPKDKLFGPFFLAECDSEILIIGHDSRPSSLDSQTMPLPFAYNDNGNYTHTSVYRISDLTSGGFSPVASIGDHALFIGPRTISVSSKALPTIFCGDTGGYIFHTPPTELFFTQYHLSSRTWSPLIDGSIGNSPPPRPYSLIHHILTCCYRRQHLRGVLSEITELVIFDLASGRFSPVKSIGDHNLFLGPSSISVSSKALPANFSCGGYIFFCDPTDLFFTRYHLGSRTWEPLID</sequence>
<evidence type="ECO:0000259" key="1">
    <source>
        <dbReference type="Pfam" id="PF03478"/>
    </source>
</evidence>
<proteinExistence type="predicted"/>
<protein>
    <recommendedName>
        <fullName evidence="1">KIB1-4 beta-propeller domain-containing protein</fullName>
    </recommendedName>
</protein>
<organism evidence="2">
    <name type="scientific">Oryza punctata</name>
    <name type="common">Red rice</name>
    <dbReference type="NCBI Taxonomy" id="4537"/>
    <lineage>
        <taxon>Eukaryota</taxon>
        <taxon>Viridiplantae</taxon>
        <taxon>Streptophyta</taxon>
        <taxon>Embryophyta</taxon>
        <taxon>Tracheophyta</taxon>
        <taxon>Spermatophyta</taxon>
        <taxon>Magnoliopsida</taxon>
        <taxon>Liliopsida</taxon>
        <taxon>Poales</taxon>
        <taxon>Poaceae</taxon>
        <taxon>BOP clade</taxon>
        <taxon>Oryzoideae</taxon>
        <taxon>Oryzeae</taxon>
        <taxon>Oryzinae</taxon>
        <taxon>Oryza</taxon>
    </lineage>
</organism>
<evidence type="ECO:0000313" key="3">
    <source>
        <dbReference type="Proteomes" id="UP000026962"/>
    </source>
</evidence>
<dbReference type="Pfam" id="PF03478">
    <property type="entry name" value="Beta-prop_KIB1-4"/>
    <property type="match status" value="1"/>
</dbReference>
<accession>A0A0E0JTF9</accession>
<dbReference type="AlphaFoldDB" id="A0A0E0JTF9"/>
<evidence type="ECO:0000313" key="2">
    <source>
        <dbReference type="EnsemblPlants" id="OPUNC01G42400.1"/>
    </source>
</evidence>